<accession>A0A7S1YVU1</accession>
<evidence type="ECO:0000313" key="3">
    <source>
        <dbReference type="EMBL" id="CAD9320866.1"/>
    </source>
</evidence>
<evidence type="ECO:0000256" key="1">
    <source>
        <dbReference type="SAM" id="MobiDB-lite"/>
    </source>
</evidence>
<dbReference type="InterPro" id="IPR036249">
    <property type="entry name" value="Thioredoxin-like_sf"/>
</dbReference>
<keyword evidence="2" id="KW-0732">Signal</keyword>
<dbReference type="Gene3D" id="3.40.30.10">
    <property type="entry name" value="Glutaredoxin"/>
    <property type="match status" value="1"/>
</dbReference>
<feature type="compositionally biased region" description="Basic and acidic residues" evidence="1">
    <location>
        <begin position="82"/>
        <end position="97"/>
    </location>
</feature>
<dbReference type="AlphaFoldDB" id="A0A7S1YVU1"/>
<organism evidence="3">
    <name type="scientific">Ditylum brightwellii</name>
    <dbReference type="NCBI Taxonomy" id="49249"/>
    <lineage>
        <taxon>Eukaryota</taxon>
        <taxon>Sar</taxon>
        <taxon>Stramenopiles</taxon>
        <taxon>Ochrophyta</taxon>
        <taxon>Bacillariophyta</taxon>
        <taxon>Mediophyceae</taxon>
        <taxon>Lithodesmiophycidae</taxon>
        <taxon>Lithodesmiales</taxon>
        <taxon>Lithodesmiaceae</taxon>
        <taxon>Ditylum</taxon>
    </lineage>
</organism>
<dbReference type="SUPFAM" id="SSF52833">
    <property type="entry name" value="Thioredoxin-like"/>
    <property type="match status" value="1"/>
</dbReference>
<feature type="region of interest" description="Disordered" evidence="1">
    <location>
        <begin position="69"/>
        <end position="97"/>
    </location>
</feature>
<reference evidence="3" key="1">
    <citation type="submission" date="2021-01" db="EMBL/GenBank/DDBJ databases">
        <authorList>
            <person name="Corre E."/>
            <person name="Pelletier E."/>
            <person name="Niang G."/>
            <person name="Scheremetjew M."/>
            <person name="Finn R."/>
            <person name="Kale V."/>
            <person name="Holt S."/>
            <person name="Cochrane G."/>
            <person name="Meng A."/>
            <person name="Brown T."/>
            <person name="Cohen L."/>
        </authorList>
    </citation>
    <scope>NUCLEOTIDE SEQUENCE</scope>
    <source>
        <strain evidence="3">Pop2</strain>
    </source>
</reference>
<evidence type="ECO:0008006" key="4">
    <source>
        <dbReference type="Google" id="ProtNLM"/>
    </source>
</evidence>
<feature type="signal peptide" evidence="2">
    <location>
        <begin position="1"/>
        <end position="22"/>
    </location>
</feature>
<evidence type="ECO:0000256" key="2">
    <source>
        <dbReference type="SAM" id="SignalP"/>
    </source>
</evidence>
<protein>
    <recommendedName>
        <fullName evidence="4">Thioredoxin-like fold domain-containing protein</fullName>
    </recommendedName>
</protein>
<name>A0A7S1YVU1_9STRA</name>
<gene>
    <name evidence="3" type="ORF">DBRI1063_LOCUS6187</name>
</gene>
<feature type="chain" id="PRO_5031026118" description="Thioredoxin-like fold domain-containing protein" evidence="2">
    <location>
        <begin position="23"/>
        <end position="311"/>
    </location>
</feature>
<sequence>MKITFSLFPLFVAWSATTKSNAFQQSQTSFLHISTNMQQSSSRCSSSALHMGAFNRKNKQLELQKKMAQAKKLRQGDPSPTESEKEKEKKKRLSDEKMKVKNDRQRFEELLEKETASFMGDYDETGYKSLSQLEEETDALAAGIDRLFEGDPAPIKPFHSLISSTNSKPLGEYATNHNILPWLHPTKPNNSDYVLLITDPRAKSSELRELIQQAYATLPSSIKSKIMFISSDGVGDMKKFMKKNKMELEVWKGMYCDENKSFMREYTALGEKRWSMSMFILADGRVQKLVRDLDGVMACKVIVNAVKSLEL</sequence>
<dbReference type="EMBL" id="HBGN01009654">
    <property type="protein sequence ID" value="CAD9320866.1"/>
    <property type="molecule type" value="Transcribed_RNA"/>
</dbReference>
<proteinExistence type="predicted"/>